<keyword evidence="2" id="KW-1185">Reference proteome</keyword>
<dbReference type="EMBL" id="BMAV01017761">
    <property type="protein sequence ID" value="GFY69717.1"/>
    <property type="molecule type" value="Genomic_DNA"/>
</dbReference>
<protein>
    <submittedName>
        <fullName evidence="1">Uncharacterized protein</fullName>
    </submittedName>
</protein>
<proteinExistence type="predicted"/>
<accession>A0A8X6YCU7</accession>
<sequence>MDKSSIHDVVGWEVQLNSQIQKMLRDFFNGKNVCGSSVRKFGETAGGGPRSLKEIQKFPCKISPVFHIPKPAWCGYSSLWARAMKKENFLR</sequence>
<comment type="caution">
    <text evidence="1">The sequence shown here is derived from an EMBL/GenBank/DDBJ whole genome shotgun (WGS) entry which is preliminary data.</text>
</comment>
<gene>
    <name evidence="1" type="ORF">TNIN_411801</name>
</gene>
<evidence type="ECO:0000313" key="2">
    <source>
        <dbReference type="Proteomes" id="UP000886998"/>
    </source>
</evidence>
<dbReference type="AlphaFoldDB" id="A0A8X6YCU7"/>
<name>A0A8X6YCU7_9ARAC</name>
<reference evidence="1" key="1">
    <citation type="submission" date="2020-08" db="EMBL/GenBank/DDBJ databases">
        <title>Multicomponent nature underlies the extraordinary mechanical properties of spider dragline silk.</title>
        <authorList>
            <person name="Kono N."/>
            <person name="Nakamura H."/>
            <person name="Mori M."/>
            <person name="Yoshida Y."/>
            <person name="Ohtoshi R."/>
            <person name="Malay A.D."/>
            <person name="Moran D.A.P."/>
            <person name="Tomita M."/>
            <person name="Numata K."/>
            <person name="Arakawa K."/>
        </authorList>
    </citation>
    <scope>NUCLEOTIDE SEQUENCE</scope>
</reference>
<dbReference type="Proteomes" id="UP000886998">
    <property type="component" value="Unassembled WGS sequence"/>
</dbReference>
<evidence type="ECO:0000313" key="1">
    <source>
        <dbReference type="EMBL" id="GFY69717.1"/>
    </source>
</evidence>
<organism evidence="1 2">
    <name type="scientific">Trichonephila inaurata madagascariensis</name>
    <dbReference type="NCBI Taxonomy" id="2747483"/>
    <lineage>
        <taxon>Eukaryota</taxon>
        <taxon>Metazoa</taxon>
        <taxon>Ecdysozoa</taxon>
        <taxon>Arthropoda</taxon>
        <taxon>Chelicerata</taxon>
        <taxon>Arachnida</taxon>
        <taxon>Araneae</taxon>
        <taxon>Araneomorphae</taxon>
        <taxon>Entelegynae</taxon>
        <taxon>Araneoidea</taxon>
        <taxon>Nephilidae</taxon>
        <taxon>Trichonephila</taxon>
        <taxon>Trichonephila inaurata</taxon>
    </lineage>
</organism>